<dbReference type="CDD" id="cd02869">
    <property type="entry name" value="PseudoU_synth_RluA_like"/>
    <property type="match status" value="1"/>
</dbReference>
<gene>
    <name evidence="8" type="ORF">BXY53_1626</name>
</gene>
<evidence type="ECO:0000313" key="9">
    <source>
        <dbReference type="Proteomes" id="UP000266273"/>
    </source>
</evidence>
<comment type="similarity">
    <text evidence="1 6">Belongs to the pseudouridine synthase RluA family.</text>
</comment>
<dbReference type="InterPro" id="IPR006225">
    <property type="entry name" value="PsdUridine_synth_RluC/D"/>
</dbReference>
<comment type="catalytic activity">
    <reaction evidence="6">
        <text>a uridine in RNA = a pseudouridine in RNA</text>
        <dbReference type="Rhea" id="RHEA:48348"/>
        <dbReference type="Rhea" id="RHEA-COMP:12068"/>
        <dbReference type="Rhea" id="RHEA-COMP:12069"/>
        <dbReference type="ChEBI" id="CHEBI:65314"/>
        <dbReference type="ChEBI" id="CHEBI:65315"/>
    </reaction>
</comment>
<evidence type="ECO:0000256" key="4">
    <source>
        <dbReference type="PIRSR" id="PIRSR606225-1"/>
    </source>
</evidence>
<evidence type="ECO:0000256" key="5">
    <source>
        <dbReference type="PROSITE-ProRule" id="PRU00182"/>
    </source>
</evidence>
<keyword evidence="2 6" id="KW-0413">Isomerase</keyword>
<evidence type="ECO:0000256" key="1">
    <source>
        <dbReference type="ARBA" id="ARBA00010876"/>
    </source>
</evidence>
<evidence type="ECO:0000256" key="6">
    <source>
        <dbReference type="RuleBase" id="RU362028"/>
    </source>
</evidence>
<dbReference type="Proteomes" id="UP000266273">
    <property type="component" value="Unassembled WGS sequence"/>
</dbReference>
<organism evidence="8 9">
    <name type="scientific">Dichotomicrobium thermohalophilum</name>
    <dbReference type="NCBI Taxonomy" id="933063"/>
    <lineage>
        <taxon>Bacteria</taxon>
        <taxon>Pseudomonadati</taxon>
        <taxon>Pseudomonadota</taxon>
        <taxon>Alphaproteobacteria</taxon>
        <taxon>Hyphomicrobiales</taxon>
        <taxon>Hyphomicrobiaceae</taxon>
        <taxon>Dichotomicrobium</taxon>
    </lineage>
</organism>
<evidence type="ECO:0000313" key="8">
    <source>
        <dbReference type="EMBL" id="RIA56520.1"/>
    </source>
</evidence>
<dbReference type="PROSITE" id="PS01129">
    <property type="entry name" value="PSI_RLU"/>
    <property type="match status" value="1"/>
</dbReference>
<dbReference type="InterPro" id="IPR020103">
    <property type="entry name" value="PsdUridine_synth_cat_dom_sf"/>
</dbReference>
<dbReference type="EC" id="5.4.99.-" evidence="6"/>
<evidence type="ECO:0000256" key="2">
    <source>
        <dbReference type="ARBA" id="ARBA00023235"/>
    </source>
</evidence>
<sequence>MSETMSGVEKKRVAPDEDGMRLDRWFAAHYPGLTYGRLQKLLRTGQVRVDGGRAKANTRIERGQEIRVPPLSQPAAEAGAAPAKALSERDIHFVRSLVIHKDDDILALNKPPGLAVQGGSGTTEHLDRLLEGLTFEKTERPRLVHRLDKDTSGVMLLARSRDAAAKLGRALKHRSARKLYWALVIGVPKPAQGEINLPLIKRGGRGDERVHPAEPDAPEAKHAVSRYAILERAGRRLSWLAMTPITGRTHQLRAHAAAIGHPIVGDGKYGGAEAHPGGEIPRKLHLHARRLTIPHPRGGMFDIAAPLPQHMLKTWEVLGFDPEDDRDPFADED</sequence>
<dbReference type="GO" id="GO:0000455">
    <property type="term" value="P:enzyme-directed rRNA pseudouridine synthesis"/>
    <property type="evidence" value="ECO:0007669"/>
    <property type="project" value="TreeGrafter"/>
</dbReference>
<reference evidence="8 9" key="1">
    <citation type="submission" date="2018-08" db="EMBL/GenBank/DDBJ databases">
        <title>Genomic Encyclopedia of Archaeal and Bacterial Type Strains, Phase II (KMG-II): from individual species to whole genera.</title>
        <authorList>
            <person name="Goeker M."/>
        </authorList>
    </citation>
    <scope>NUCLEOTIDE SEQUENCE [LARGE SCALE GENOMIC DNA]</scope>
    <source>
        <strain evidence="8 9">DSM 5002</strain>
    </source>
</reference>
<evidence type="ECO:0000256" key="3">
    <source>
        <dbReference type="ARBA" id="ARBA00036882"/>
    </source>
</evidence>
<dbReference type="Gene3D" id="3.30.2350.10">
    <property type="entry name" value="Pseudouridine synthase"/>
    <property type="match status" value="1"/>
</dbReference>
<dbReference type="CDD" id="cd00165">
    <property type="entry name" value="S4"/>
    <property type="match status" value="1"/>
</dbReference>
<dbReference type="Gene3D" id="3.10.290.10">
    <property type="entry name" value="RNA-binding S4 domain"/>
    <property type="match status" value="1"/>
</dbReference>
<keyword evidence="9" id="KW-1185">Reference proteome</keyword>
<dbReference type="GO" id="GO:0003723">
    <property type="term" value="F:RNA binding"/>
    <property type="evidence" value="ECO:0007669"/>
    <property type="project" value="UniProtKB-KW"/>
</dbReference>
<protein>
    <recommendedName>
        <fullName evidence="6">Pseudouridine synthase</fullName>
        <ecNumber evidence="6">5.4.99.-</ecNumber>
    </recommendedName>
</protein>
<dbReference type="SMART" id="SM00363">
    <property type="entry name" value="S4"/>
    <property type="match status" value="1"/>
</dbReference>
<comment type="catalytic activity">
    <reaction evidence="3">
        <text>uridine(1911/1915/1917) in 23S rRNA = pseudouridine(1911/1915/1917) in 23S rRNA</text>
        <dbReference type="Rhea" id="RHEA:42524"/>
        <dbReference type="Rhea" id="RHEA-COMP:10097"/>
        <dbReference type="Rhea" id="RHEA-COMP:10098"/>
        <dbReference type="ChEBI" id="CHEBI:65314"/>
        <dbReference type="ChEBI" id="CHEBI:65315"/>
        <dbReference type="EC" id="5.4.99.23"/>
    </reaction>
</comment>
<dbReference type="InterPro" id="IPR002942">
    <property type="entry name" value="S4_RNA-bd"/>
</dbReference>
<dbReference type="PROSITE" id="PS50889">
    <property type="entry name" value="S4"/>
    <property type="match status" value="1"/>
</dbReference>
<proteinExistence type="inferred from homology"/>
<dbReference type="Pfam" id="PF00849">
    <property type="entry name" value="PseudoU_synth_2"/>
    <property type="match status" value="1"/>
</dbReference>
<comment type="caution">
    <text evidence="8">The sequence shown here is derived from an EMBL/GenBank/DDBJ whole genome shotgun (WGS) entry which is preliminary data.</text>
</comment>
<dbReference type="InterPro" id="IPR036986">
    <property type="entry name" value="S4_RNA-bd_sf"/>
</dbReference>
<dbReference type="NCBIfam" id="TIGR00005">
    <property type="entry name" value="rluA_subfam"/>
    <property type="match status" value="1"/>
</dbReference>
<dbReference type="AlphaFoldDB" id="A0A397Q4W0"/>
<name>A0A397Q4W0_9HYPH</name>
<accession>A0A397Q4W0</accession>
<dbReference type="SUPFAM" id="SSF55174">
    <property type="entry name" value="Alpha-L RNA-binding motif"/>
    <property type="match status" value="1"/>
</dbReference>
<dbReference type="PANTHER" id="PTHR21600">
    <property type="entry name" value="MITOCHONDRIAL RNA PSEUDOURIDINE SYNTHASE"/>
    <property type="match status" value="1"/>
</dbReference>
<comment type="function">
    <text evidence="6">Responsible for synthesis of pseudouridine from uracil.</text>
</comment>
<evidence type="ECO:0000259" key="7">
    <source>
        <dbReference type="SMART" id="SM00363"/>
    </source>
</evidence>
<dbReference type="SUPFAM" id="SSF55120">
    <property type="entry name" value="Pseudouridine synthase"/>
    <property type="match status" value="1"/>
</dbReference>
<dbReference type="EMBL" id="QXDF01000001">
    <property type="protein sequence ID" value="RIA56520.1"/>
    <property type="molecule type" value="Genomic_DNA"/>
</dbReference>
<feature type="domain" description="RNA-binding S4" evidence="7">
    <location>
        <begin position="20"/>
        <end position="79"/>
    </location>
</feature>
<dbReference type="GO" id="GO:0160140">
    <property type="term" value="F:23S rRNA pseudouridine(1911/1915/1917) synthase activity"/>
    <property type="evidence" value="ECO:0007669"/>
    <property type="project" value="UniProtKB-EC"/>
</dbReference>
<dbReference type="InterPro" id="IPR006145">
    <property type="entry name" value="PsdUridine_synth_RsuA/RluA"/>
</dbReference>
<dbReference type="InterPro" id="IPR050188">
    <property type="entry name" value="RluA_PseudoU_synthase"/>
</dbReference>
<dbReference type="InterPro" id="IPR006224">
    <property type="entry name" value="PsdUridine_synth_RluA-like_CS"/>
</dbReference>
<keyword evidence="5" id="KW-0694">RNA-binding</keyword>
<dbReference type="PANTHER" id="PTHR21600:SF44">
    <property type="entry name" value="RIBOSOMAL LARGE SUBUNIT PSEUDOURIDINE SYNTHASE D"/>
    <property type="match status" value="1"/>
</dbReference>
<feature type="active site" evidence="4">
    <location>
        <position position="148"/>
    </location>
</feature>